<dbReference type="STRING" id="1220924.W2S9N7"/>
<dbReference type="GO" id="GO:0008195">
    <property type="term" value="F:phosphatidate phosphatase activity"/>
    <property type="evidence" value="ECO:0007669"/>
    <property type="project" value="InterPro"/>
</dbReference>
<dbReference type="GO" id="GO:0030479">
    <property type="term" value="C:actin cortical patch"/>
    <property type="evidence" value="ECO:0007669"/>
    <property type="project" value="TreeGrafter"/>
</dbReference>
<dbReference type="PANTHER" id="PTHR28208:SF1">
    <property type="entry name" value="FILAMENT ORGANIZATION PROTEIN APP1-LIKE, PUTATIVE (AFU_ORTHOLOGUE AFUA_1G06650)-RELATED"/>
    <property type="match status" value="1"/>
</dbReference>
<evidence type="ECO:0000259" key="2">
    <source>
        <dbReference type="Pfam" id="PF09949"/>
    </source>
</evidence>
<accession>W2S9N7</accession>
<evidence type="ECO:0000256" key="1">
    <source>
        <dbReference type="SAM" id="MobiDB-lite"/>
    </source>
</evidence>
<evidence type="ECO:0000313" key="3">
    <source>
        <dbReference type="EMBL" id="ETN45372.1"/>
    </source>
</evidence>
<dbReference type="GeneID" id="19976542"/>
<dbReference type="eggNOG" id="ENOG502RYXR">
    <property type="taxonomic scope" value="Eukaryota"/>
</dbReference>
<dbReference type="InterPro" id="IPR052935">
    <property type="entry name" value="Mg2+_PAP"/>
</dbReference>
<dbReference type="OrthoDB" id="414243at2759"/>
<dbReference type="RefSeq" id="XP_008712100.1">
    <property type="nucleotide sequence ID" value="XM_008713878.1"/>
</dbReference>
<keyword evidence="4" id="KW-1185">Reference proteome</keyword>
<sequence length="411" mass="45889">MQATTRSKETQFEAESRKVANFPDVEESLTKRFAKTEMTYLDKITSLLGARNPFKKKANSQDNEVWLLNNTAHRPIDKSTGKPGPWQAEFVAAFFVNGRADINSAVADILDTIGLDGNIGEDPGVRQIIEERLRPFVQQIAPARTVDITIPTPDATQGGSHVRTLGPSDGNGISSQDLMTGGRDDSDGKTVACTSTSFPNLKNQLRFAGPDGWAIISDIDDTVKRTMTPDPLGVLKSTFIEPTQVIGGMPELYKTLHAQFNNPAWFYLSASPYNLYPFLHSFLSQHFPAGTIILRDSSWMFFAGLLQSLTEGVQEYKTDRLEKIHSWLPRRKVICIGDSTQSDPESYAAIYKKYPDWIKAIYIRKVTDAPFMERKNEDKRFDDAFKDVPGSVWKVFVQPAELEAAVRALQG</sequence>
<reference evidence="3 4" key="1">
    <citation type="submission" date="2013-03" db="EMBL/GenBank/DDBJ databases">
        <title>The Genome Sequence of Phialophora europaea CBS 101466.</title>
        <authorList>
            <consortium name="The Broad Institute Genomics Platform"/>
            <person name="Cuomo C."/>
            <person name="de Hoog S."/>
            <person name="Gorbushina A."/>
            <person name="Walker B."/>
            <person name="Young S.K."/>
            <person name="Zeng Q."/>
            <person name="Gargeya S."/>
            <person name="Fitzgerald M."/>
            <person name="Haas B."/>
            <person name="Abouelleil A."/>
            <person name="Allen A.W."/>
            <person name="Alvarado L."/>
            <person name="Arachchi H.M."/>
            <person name="Berlin A.M."/>
            <person name="Chapman S.B."/>
            <person name="Gainer-Dewar J."/>
            <person name="Goldberg J."/>
            <person name="Griggs A."/>
            <person name="Gujja S."/>
            <person name="Hansen M."/>
            <person name="Howarth C."/>
            <person name="Imamovic A."/>
            <person name="Ireland A."/>
            <person name="Larimer J."/>
            <person name="McCowan C."/>
            <person name="Murphy C."/>
            <person name="Pearson M."/>
            <person name="Poon T.W."/>
            <person name="Priest M."/>
            <person name="Roberts A."/>
            <person name="Saif S."/>
            <person name="Shea T."/>
            <person name="Sisk P."/>
            <person name="Sykes S."/>
            <person name="Wortman J."/>
            <person name="Nusbaum C."/>
            <person name="Birren B."/>
        </authorList>
    </citation>
    <scope>NUCLEOTIDE SEQUENCE [LARGE SCALE GENOMIC DNA]</scope>
    <source>
        <strain evidence="3 4">CBS 101466</strain>
    </source>
</reference>
<dbReference type="Proteomes" id="UP000030752">
    <property type="component" value="Unassembled WGS sequence"/>
</dbReference>
<dbReference type="InParanoid" id="W2S9N7"/>
<feature type="region of interest" description="Disordered" evidence="1">
    <location>
        <begin position="149"/>
        <end position="172"/>
    </location>
</feature>
<protein>
    <recommendedName>
        <fullName evidence="2">Phosphatidate phosphatase APP1 catalytic domain-containing protein</fullName>
    </recommendedName>
</protein>
<dbReference type="InterPro" id="IPR019236">
    <property type="entry name" value="APP1_cat"/>
</dbReference>
<name>W2S9N7_CYPE1</name>
<proteinExistence type="predicted"/>
<gene>
    <name evidence="3" type="ORF">HMPREF1541_09203</name>
</gene>
<dbReference type="AlphaFoldDB" id="W2S9N7"/>
<dbReference type="VEuPathDB" id="FungiDB:HMPREF1541_09203"/>
<evidence type="ECO:0000313" key="4">
    <source>
        <dbReference type="Proteomes" id="UP000030752"/>
    </source>
</evidence>
<dbReference type="HOGENOM" id="CLU_030283_0_0_1"/>
<dbReference type="Pfam" id="PF09949">
    <property type="entry name" value="APP1_cat"/>
    <property type="match status" value="1"/>
</dbReference>
<dbReference type="EMBL" id="KB822712">
    <property type="protein sequence ID" value="ETN45372.1"/>
    <property type="molecule type" value="Genomic_DNA"/>
</dbReference>
<feature type="domain" description="Phosphatidate phosphatase APP1 catalytic" evidence="2">
    <location>
        <begin position="213"/>
        <end position="365"/>
    </location>
</feature>
<dbReference type="PANTHER" id="PTHR28208">
    <property type="entry name" value="PHOSPHATIDATE PHOSPHATASE APP1"/>
    <property type="match status" value="1"/>
</dbReference>
<organism evidence="3 4">
    <name type="scientific">Cyphellophora europaea (strain CBS 101466)</name>
    <name type="common">Phialophora europaea</name>
    <dbReference type="NCBI Taxonomy" id="1220924"/>
    <lineage>
        <taxon>Eukaryota</taxon>
        <taxon>Fungi</taxon>
        <taxon>Dikarya</taxon>
        <taxon>Ascomycota</taxon>
        <taxon>Pezizomycotina</taxon>
        <taxon>Eurotiomycetes</taxon>
        <taxon>Chaetothyriomycetidae</taxon>
        <taxon>Chaetothyriales</taxon>
        <taxon>Cyphellophoraceae</taxon>
        <taxon>Cyphellophora</taxon>
    </lineage>
</organism>